<dbReference type="OrthoDB" id="9791874at2"/>
<dbReference type="AlphaFoldDB" id="A0A5S4EM47"/>
<evidence type="ECO:0000313" key="2">
    <source>
        <dbReference type="Proteomes" id="UP000306324"/>
    </source>
</evidence>
<keyword evidence="2" id="KW-1185">Reference proteome</keyword>
<reference evidence="1 2" key="1">
    <citation type="submission" date="2019-04" db="EMBL/GenBank/DDBJ databases">
        <title>A novel phosphate-accumulating bacterium identified in bioreactor for phosphate removal from wastewater.</title>
        <authorList>
            <person name="Kotlyarov R.Y."/>
            <person name="Beletsky A.V."/>
            <person name="Kallistova A.Y."/>
            <person name="Dorofeev A.G."/>
            <person name="Nikolaev Y.Y."/>
            <person name="Pimenov N.V."/>
            <person name="Ravin N.V."/>
            <person name="Mardanov A.V."/>
        </authorList>
    </citation>
    <scope>NUCLEOTIDE SEQUENCE [LARGE SCALE GENOMIC DNA]</scope>
    <source>
        <strain evidence="1 2">Bin19</strain>
    </source>
</reference>
<sequence length="132" mass="14474">MNAPATRRRYRRRADQAVAAVQLNLETPGLHYHKWGNEQFAKPGDWLVDNGGDVYTIDAGTFARTYRRVGCGAYVKSTPVWAEQAAAAGSVATNEGRTAYEAGDWLVSNREDGGDAYAISAGKFARLYEPDE</sequence>
<evidence type="ECO:0000313" key="1">
    <source>
        <dbReference type="EMBL" id="TMQ76454.1"/>
    </source>
</evidence>
<proteinExistence type="predicted"/>
<name>A0A5S4EM47_9PROT</name>
<accession>A0A5S4EM47</accession>
<organism evidence="1 2">
    <name type="scientific">Candidatus Accumulibacter phosphatis</name>
    <dbReference type="NCBI Taxonomy" id="327160"/>
    <lineage>
        <taxon>Bacteria</taxon>
        <taxon>Pseudomonadati</taxon>
        <taxon>Pseudomonadota</taxon>
        <taxon>Betaproteobacteria</taxon>
        <taxon>Candidatus Accumulibacter</taxon>
    </lineage>
</organism>
<dbReference type="EMBL" id="SWAD01000050">
    <property type="protein sequence ID" value="TMQ76454.1"/>
    <property type="molecule type" value="Genomic_DNA"/>
</dbReference>
<dbReference type="RefSeq" id="WP_046535603.1">
    <property type="nucleotide sequence ID" value="NZ_SWAD01000050.1"/>
</dbReference>
<comment type="caution">
    <text evidence="1">The sequence shown here is derived from an EMBL/GenBank/DDBJ whole genome shotgun (WGS) entry which is preliminary data.</text>
</comment>
<protein>
    <submittedName>
        <fullName evidence="1">Uncharacterized protein</fullName>
    </submittedName>
</protein>
<gene>
    <name evidence="1" type="ORF">ACCUM_4304</name>
</gene>
<dbReference type="Proteomes" id="UP000306324">
    <property type="component" value="Unassembled WGS sequence"/>
</dbReference>